<sequence>FFFTILTTIYNTIWNINTEMNMNTPYTRPSNEKSQHFFDISSTFFMTSSFWSPSSETDDSLPASYLAHNLGRTPLHSLMRIGSPGLDFFRGTYKFSTKSRAP</sequence>
<gene>
    <name evidence="1" type="ORF">g.37706</name>
</gene>
<dbReference type="EMBL" id="GDHC01010831">
    <property type="protein sequence ID" value="JAQ07798.1"/>
    <property type="molecule type" value="Transcribed_RNA"/>
</dbReference>
<organism evidence="1">
    <name type="scientific">Lygus hesperus</name>
    <name type="common">Western plant bug</name>
    <dbReference type="NCBI Taxonomy" id="30085"/>
    <lineage>
        <taxon>Eukaryota</taxon>
        <taxon>Metazoa</taxon>
        <taxon>Ecdysozoa</taxon>
        <taxon>Arthropoda</taxon>
        <taxon>Hexapoda</taxon>
        <taxon>Insecta</taxon>
        <taxon>Pterygota</taxon>
        <taxon>Neoptera</taxon>
        <taxon>Paraneoptera</taxon>
        <taxon>Hemiptera</taxon>
        <taxon>Heteroptera</taxon>
        <taxon>Panheteroptera</taxon>
        <taxon>Cimicomorpha</taxon>
        <taxon>Miridae</taxon>
        <taxon>Mirini</taxon>
        <taxon>Lygus</taxon>
    </lineage>
</organism>
<accession>A0A146LIC0</accession>
<dbReference type="AlphaFoldDB" id="A0A146LIC0"/>
<evidence type="ECO:0000313" key="1">
    <source>
        <dbReference type="EMBL" id="JAQ07798.1"/>
    </source>
</evidence>
<feature type="non-terminal residue" evidence="1">
    <location>
        <position position="1"/>
    </location>
</feature>
<name>A0A146LIC0_LYGHE</name>
<proteinExistence type="predicted"/>
<reference evidence="1" key="1">
    <citation type="journal article" date="2016" name="Gigascience">
        <title>De novo construction of an expanded transcriptome assembly for the western tarnished plant bug, Lygus hesperus.</title>
        <authorList>
            <person name="Tassone E.E."/>
            <person name="Geib S.M."/>
            <person name="Hall B."/>
            <person name="Fabrick J.A."/>
            <person name="Brent C.S."/>
            <person name="Hull J.J."/>
        </authorList>
    </citation>
    <scope>NUCLEOTIDE SEQUENCE</scope>
</reference>
<protein>
    <submittedName>
        <fullName evidence="1">Uncharacterized protein</fullName>
    </submittedName>
</protein>